<sequence length="201" mass="21288">MARDPSQTARPAEPVSTAAIDSTIGRRLRLLRETRRMPLAELALSLGRSVGYLSQVERGLSSLPIRELVRIAELLGVDFLSLVSPAGAGEGASHIRRAADATPVTFHPSGITKTSLVPSAAGELRLFTMTLEPGSSTGMDLYSHEGEEAGLVLEGSIDLVIQDATYSLAQGDSFRFASSTPHGFSNAAKGRSVVLWVNSRG</sequence>
<dbReference type="SMART" id="SM00530">
    <property type="entry name" value="HTH_XRE"/>
    <property type="match status" value="1"/>
</dbReference>
<dbReference type="Proteomes" id="UP001524642">
    <property type="component" value="Unassembled WGS sequence"/>
</dbReference>
<protein>
    <submittedName>
        <fullName evidence="3">Cupin domain-containing protein</fullName>
    </submittedName>
</protein>
<dbReference type="InterPro" id="IPR050807">
    <property type="entry name" value="TransReg_Diox_bact_type"/>
</dbReference>
<dbReference type="InterPro" id="IPR010982">
    <property type="entry name" value="Lambda_DNA-bd_dom_sf"/>
</dbReference>
<evidence type="ECO:0000313" key="3">
    <source>
        <dbReference type="EMBL" id="MCR0983829.1"/>
    </source>
</evidence>
<accession>A0ABT1X7Z6</accession>
<keyword evidence="4" id="KW-1185">Reference proteome</keyword>
<gene>
    <name evidence="3" type="ORF">NRP21_17375</name>
</gene>
<dbReference type="EMBL" id="JANJOU010000016">
    <property type="protein sequence ID" value="MCR0983829.1"/>
    <property type="molecule type" value="Genomic_DNA"/>
</dbReference>
<feature type="domain" description="HTH cro/C1-type" evidence="2">
    <location>
        <begin position="28"/>
        <end position="82"/>
    </location>
</feature>
<evidence type="ECO:0000259" key="2">
    <source>
        <dbReference type="PROSITE" id="PS50943"/>
    </source>
</evidence>
<evidence type="ECO:0000313" key="4">
    <source>
        <dbReference type="Proteomes" id="UP001524642"/>
    </source>
</evidence>
<keyword evidence="1" id="KW-0238">DNA-binding</keyword>
<evidence type="ECO:0000256" key="1">
    <source>
        <dbReference type="ARBA" id="ARBA00023125"/>
    </source>
</evidence>
<dbReference type="Gene3D" id="1.10.260.40">
    <property type="entry name" value="lambda repressor-like DNA-binding domains"/>
    <property type="match status" value="1"/>
</dbReference>
<proteinExistence type="predicted"/>
<dbReference type="SUPFAM" id="SSF51182">
    <property type="entry name" value="RmlC-like cupins"/>
    <property type="match status" value="1"/>
</dbReference>
<dbReference type="RefSeq" id="WP_257717494.1">
    <property type="nucleotide sequence ID" value="NZ_JANJOU010000016.1"/>
</dbReference>
<name>A0ABT1X7Z6_9PROT</name>
<dbReference type="Pfam" id="PF07883">
    <property type="entry name" value="Cupin_2"/>
    <property type="match status" value="1"/>
</dbReference>
<dbReference type="InterPro" id="IPR014710">
    <property type="entry name" value="RmlC-like_jellyroll"/>
</dbReference>
<dbReference type="InterPro" id="IPR013096">
    <property type="entry name" value="Cupin_2"/>
</dbReference>
<dbReference type="PROSITE" id="PS50943">
    <property type="entry name" value="HTH_CROC1"/>
    <property type="match status" value="1"/>
</dbReference>
<dbReference type="PANTHER" id="PTHR46797">
    <property type="entry name" value="HTH-TYPE TRANSCRIPTIONAL REGULATOR"/>
    <property type="match status" value="1"/>
</dbReference>
<dbReference type="SUPFAM" id="SSF47413">
    <property type="entry name" value="lambda repressor-like DNA-binding domains"/>
    <property type="match status" value="1"/>
</dbReference>
<dbReference type="InterPro" id="IPR001387">
    <property type="entry name" value="Cro/C1-type_HTH"/>
</dbReference>
<dbReference type="PANTHER" id="PTHR46797:SF2">
    <property type="entry name" value="TRANSCRIPTIONAL REGULATOR"/>
    <property type="match status" value="1"/>
</dbReference>
<dbReference type="CDD" id="cd00093">
    <property type="entry name" value="HTH_XRE"/>
    <property type="match status" value="1"/>
</dbReference>
<dbReference type="InterPro" id="IPR011051">
    <property type="entry name" value="RmlC_Cupin_sf"/>
</dbReference>
<comment type="caution">
    <text evidence="3">The sequence shown here is derived from an EMBL/GenBank/DDBJ whole genome shotgun (WGS) entry which is preliminary data.</text>
</comment>
<reference evidence="3 4" key="1">
    <citation type="submission" date="2022-06" db="EMBL/GenBank/DDBJ databases">
        <title>Roseomonas CN29.</title>
        <authorList>
            <person name="Cheng Y."/>
            <person name="He X."/>
        </authorList>
    </citation>
    <scope>NUCLEOTIDE SEQUENCE [LARGE SCALE GENOMIC DNA]</scope>
    <source>
        <strain evidence="3 4">CN29</strain>
    </source>
</reference>
<organism evidence="3 4">
    <name type="scientific">Roseomonas populi</name>
    <dbReference type="NCBI Taxonomy" id="3121582"/>
    <lineage>
        <taxon>Bacteria</taxon>
        <taxon>Pseudomonadati</taxon>
        <taxon>Pseudomonadota</taxon>
        <taxon>Alphaproteobacteria</taxon>
        <taxon>Acetobacterales</taxon>
        <taxon>Roseomonadaceae</taxon>
        <taxon>Roseomonas</taxon>
    </lineage>
</organism>
<dbReference type="Pfam" id="PF13560">
    <property type="entry name" value="HTH_31"/>
    <property type="match status" value="1"/>
</dbReference>
<dbReference type="Gene3D" id="2.60.120.10">
    <property type="entry name" value="Jelly Rolls"/>
    <property type="match status" value="1"/>
</dbReference>
<dbReference type="CDD" id="cd02209">
    <property type="entry name" value="cupin_XRE_C"/>
    <property type="match status" value="1"/>
</dbReference>